<dbReference type="EMBL" id="JABSTU010000004">
    <property type="protein sequence ID" value="KAH8034237.1"/>
    <property type="molecule type" value="Genomic_DNA"/>
</dbReference>
<comment type="caution">
    <text evidence="1">The sequence shown here is derived from an EMBL/GenBank/DDBJ whole genome shotgun (WGS) entry which is preliminary data.</text>
</comment>
<proteinExistence type="predicted"/>
<gene>
    <name evidence="1" type="ORF">HPB51_021950</name>
</gene>
<evidence type="ECO:0000313" key="1">
    <source>
        <dbReference type="EMBL" id="KAH8034237.1"/>
    </source>
</evidence>
<reference evidence="1" key="2">
    <citation type="submission" date="2021-09" db="EMBL/GenBank/DDBJ databases">
        <authorList>
            <person name="Jia N."/>
            <person name="Wang J."/>
            <person name="Shi W."/>
            <person name="Du L."/>
            <person name="Sun Y."/>
            <person name="Zhan W."/>
            <person name="Jiang J."/>
            <person name="Wang Q."/>
            <person name="Zhang B."/>
            <person name="Ji P."/>
            <person name="Sakyi L.B."/>
            <person name="Cui X."/>
            <person name="Yuan T."/>
            <person name="Jiang B."/>
            <person name="Yang W."/>
            <person name="Lam T.T.-Y."/>
            <person name="Chang Q."/>
            <person name="Ding S."/>
            <person name="Wang X."/>
            <person name="Zhu J."/>
            <person name="Ruan X."/>
            <person name="Zhao L."/>
            <person name="Wei J."/>
            <person name="Que T."/>
            <person name="Du C."/>
            <person name="Cheng J."/>
            <person name="Dai P."/>
            <person name="Han X."/>
            <person name="Huang E."/>
            <person name="Gao Y."/>
            <person name="Liu J."/>
            <person name="Shao H."/>
            <person name="Ye R."/>
            <person name="Li L."/>
            <person name="Wei W."/>
            <person name="Wang X."/>
            <person name="Wang C."/>
            <person name="Huo Q."/>
            <person name="Li W."/>
            <person name="Guo W."/>
            <person name="Chen H."/>
            <person name="Chen S."/>
            <person name="Zhou L."/>
            <person name="Zhou L."/>
            <person name="Ni X."/>
            <person name="Tian J."/>
            <person name="Zhou Y."/>
            <person name="Sheng Y."/>
            <person name="Liu T."/>
            <person name="Pan Y."/>
            <person name="Xia L."/>
            <person name="Li J."/>
            <person name="Zhao F."/>
            <person name="Cao W."/>
        </authorList>
    </citation>
    <scope>NUCLEOTIDE SEQUENCE</scope>
    <source>
        <strain evidence="1">Rmic-2018</strain>
        <tissue evidence="1">Larvae</tissue>
    </source>
</reference>
<name>A0A9J6EJF6_RHIMP</name>
<organism evidence="1 2">
    <name type="scientific">Rhipicephalus microplus</name>
    <name type="common">Cattle tick</name>
    <name type="synonym">Boophilus microplus</name>
    <dbReference type="NCBI Taxonomy" id="6941"/>
    <lineage>
        <taxon>Eukaryota</taxon>
        <taxon>Metazoa</taxon>
        <taxon>Ecdysozoa</taxon>
        <taxon>Arthropoda</taxon>
        <taxon>Chelicerata</taxon>
        <taxon>Arachnida</taxon>
        <taxon>Acari</taxon>
        <taxon>Parasitiformes</taxon>
        <taxon>Ixodida</taxon>
        <taxon>Ixodoidea</taxon>
        <taxon>Ixodidae</taxon>
        <taxon>Rhipicephalinae</taxon>
        <taxon>Rhipicephalus</taxon>
        <taxon>Boophilus</taxon>
    </lineage>
</organism>
<evidence type="ECO:0000313" key="2">
    <source>
        <dbReference type="Proteomes" id="UP000821866"/>
    </source>
</evidence>
<dbReference type="Proteomes" id="UP000821866">
    <property type="component" value="Chromosome 2"/>
</dbReference>
<accession>A0A9J6EJF6</accession>
<protein>
    <submittedName>
        <fullName evidence="1">Uncharacterized protein</fullName>
    </submittedName>
</protein>
<sequence>MSCLWGPEQDPRPKLCGTSVASVHTQRSTEAAWCCTSECTWASTLSVSPLQPRVRAPLALGALHSHTHRRATLRLLAVPGCIFATQQRQGSLALAPLARHQQLISRRQQY</sequence>
<keyword evidence="2" id="KW-1185">Reference proteome</keyword>
<reference evidence="1" key="1">
    <citation type="journal article" date="2020" name="Cell">
        <title>Large-Scale Comparative Analyses of Tick Genomes Elucidate Their Genetic Diversity and Vector Capacities.</title>
        <authorList>
            <consortium name="Tick Genome and Microbiome Consortium (TIGMIC)"/>
            <person name="Jia N."/>
            <person name="Wang J."/>
            <person name="Shi W."/>
            <person name="Du L."/>
            <person name="Sun Y."/>
            <person name="Zhan W."/>
            <person name="Jiang J.F."/>
            <person name="Wang Q."/>
            <person name="Zhang B."/>
            <person name="Ji P."/>
            <person name="Bell-Sakyi L."/>
            <person name="Cui X.M."/>
            <person name="Yuan T.T."/>
            <person name="Jiang B.G."/>
            <person name="Yang W.F."/>
            <person name="Lam T.T."/>
            <person name="Chang Q.C."/>
            <person name="Ding S.J."/>
            <person name="Wang X.J."/>
            <person name="Zhu J.G."/>
            <person name="Ruan X.D."/>
            <person name="Zhao L."/>
            <person name="Wei J.T."/>
            <person name="Ye R.Z."/>
            <person name="Que T.C."/>
            <person name="Du C.H."/>
            <person name="Zhou Y.H."/>
            <person name="Cheng J.X."/>
            <person name="Dai P.F."/>
            <person name="Guo W.B."/>
            <person name="Han X.H."/>
            <person name="Huang E.J."/>
            <person name="Li L.F."/>
            <person name="Wei W."/>
            <person name="Gao Y.C."/>
            <person name="Liu J.Z."/>
            <person name="Shao H.Z."/>
            <person name="Wang X."/>
            <person name="Wang C.C."/>
            <person name="Yang T.C."/>
            <person name="Huo Q.B."/>
            <person name="Li W."/>
            <person name="Chen H.Y."/>
            <person name="Chen S.E."/>
            <person name="Zhou L.G."/>
            <person name="Ni X.B."/>
            <person name="Tian J.H."/>
            <person name="Sheng Y."/>
            <person name="Liu T."/>
            <person name="Pan Y.S."/>
            <person name="Xia L.Y."/>
            <person name="Li J."/>
            <person name="Zhao F."/>
            <person name="Cao W.C."/>
        </authorList>
    </citation>
    <scope>NUCLEOTIDE SEQUENCE</scope>
    <source>
        <strain evidence="1">Rmic-2018</strain>
    </source>
</reference>
<dbReference type="AlphaFoldDB" id="A0A9J6EJF6"/>